<protein>
    <submittedName>
        <fullName evidence="1">Uncharacterized protein</fullName>
    </submittedName>
</protein>
<accession>A0ABD2ANY1</accession>
<reference evidence="1 2" key="1">
    <citation type="journal article" date="2024" name="Ann. Entomol. Soc. Am.">
        <title>Genomic analyses of the southern and eastern yellowjacket wasps (Hymenoptera: Vespidae) reveal evolutionary signatures of social life.</title>
        <authorList>
            <person name="Catto M.A."/>
            <person name="Caine P.B."/>
            <person name="Orr S.E."/>
            <person name="Hunt B.G."/>
            <person name="Goodisman M.A.D."/>
        </authorList>
    </citation>
    <scope>NUCLEOTIDE SEQUENCE [LARGE SCALE GENOMIC DNA]</scope>
    <source>
        <strain evidence="1">233</strain>
        <tissue evidence="1">Head and thorax</tissue>
    </source>
</reference>
<gene>
    <name evidence="1" type="ORF">V1478_009185</name>
</gene>
<name>A0ABD2ANY1_VESSQ</name>
<evidence type="ECO:0000313" key="2">
    <source>
        <dbReference type="Proteomes" id="UP001607302"/>
    </source>
</evidence>
<keyword evidence="2" id="KW-1185">Reference proteome</keyword>
<comment type="caution">
    <text evidence="1">The sequence shown here is derived from an EMBL/GenBank/DDBJ whole genome shotgun (WGS) entry which is preliminary data.</text>
</comment>
<dbReference type="EMBL" id="JAUDFV010000141">
    <property type="protein sequence ID" value="KAL2722322.1"/>
    <property type="molecule type" value="Genomic_DNA"/>
</dbReference>
<sequence>MRLLHNLSFLQNTFEEFFGYQFCTSCPIAILDIKNSVCHEITGNASSRKECLLSSLILKIYSEEKSITLNNHLTRAGLIQ</sequence>
<evidence type="ECO:0000313" key="1">
    <source>
        <dbReference type="EMBL" id="KAL2722322.1"/>
    </source>
</evidence>
<dbReference type="Proteomes" id="UP001607302">
    <property type="component" value="Unassembled WGS sequence"/>
</dbReference>
<organism evidence="1 2">
    <name type="scientific">Vespula squamosa</name>
    <name type="common">Southern yellow jacket</name>
    <name type="synonym">Wasp</name>
    <dbReference type="NCBI Taxonomy" id="30214"/>
    <lineage>
        <taxon>Eukaryota</taxon>
        <taxon>Metazoa</taxon>
        <taxon>Ecdysozoa</taxon>
        <taxon>Arthropoda</taxon>
        <taxon>Hexapoda</taxon>
        <taxon>Insecta</taxon>
        <taxon>Pterygota</taxon>
        <taxon>Neoptera</taxon>
        <taxon>Endopterygota</taxon>
        <taxon>Hymenoptera</taxon>
        <taxon>Apocrita</taxon>
        <taxon>Aculeata</taxon>
        <taxon>Vespoidea</taxon>
        <taxon>Vespidae</taxon>
        <taxon>Vespinae</taxon>
        <taxon>Vespula</taxon>
    </lineage>
</organism>
<proteinExistence type="predicted"/>
<dbReference type="AlphaFoldDB" id="A0ABD2ANY1"/>